<dbReference type="AlphaFoldDB" id="A0A2V2VIQ1"/>
<keyword evidence="3 11" id="KW-0378">Hydrolase</keyword>
<keyword evidence="7" id="KW-0413">Isomerase</keyword>
<dbReference type="InterPro" id="IPR014017">
    <property type="entry name" value="DNA_helicase_UvrD-like_C"/>
</dbReference>
<feature type="domain" description="UvrD-like helicase C-terminal" evidence="14">
    <location>
        <begin position="336"/>
        <end position="734"/>
    </location>
</feature>
<dbReference type="Pfam" id="PF00580">
    <property type="entry name" value="UvrD-helicase"/>
    <property type="match status" value="1"/>
</dbReference>
<dbReference type="PROSITE" id="PS51198">
    <property type="entry name" value="UVRD_HELICASE_ATP_BIND"/>
    <property type="match status" value="1"/>
</dbReference>
<keyword evidence="2 11" id="KW-0547">Nucleotide-binding</keyword>
<dbReference type="VEuPathDB" id="TriTrypDB:Tc_MARK_9482"/>
<dbReference type="PANTHER" id="PTHR11070:SF2">
    <property type="entry name" value="ATP-DEPENDENT DNA HELICASE SRS2"/>
    <property type="match status" value="1"/>
</dbReference>
<accession>A0A2V2VIQ1</accession>
<dbReference type="GO" id="GO:0005524">
    <property type="term" value="F:ATP binding"/>
    <property type="evidence" value="ECO:0007669"/>
    <property type="project" value="UniProtKB-UniRule"/>
</dbReference>
<evidence type="ECO:0000256" key="7">
    <source>
        <dbReference type="ARBA" id="ARBA00023235"/>
    </source>
</evidence>
<dbReference type="VEuPathDB" id="TriTrypDB:C3747_128g22"/>
<dbReference type="CDD" id="cd17932">
    <property type="entry name" value="DEXQc_UvrD"/>
    <property type="match status" value="1"/>
</dbReference>
<protein>
    <recommendedName>
        <fullName evidence="9">DNA 3'-5' helicase</fullName>
        <ecNumber evidence="9">5.6.2.4</ecNumber>
    </recommendedName>
</protein>
<keyword evidence="4 11" id="KW-0347">Helicase</keyword>
<sequence>MGLDGGVAGPAAVSGAQRGEECAAECERLVSALDEAQRAAVCEDASASLLILAGAGSGKTLTMASRIAYIILSGVVAEKILGLCFSRQAAEALRERVATVLPPSMAAHVQRLKLKTFHAFGLECLRRHGCIDLATEVYDARRQRELASAVVEAHAVHHKGLEAVLALVEYVNKAKTKKDMRAGTEIDPSRQAAYLFRFYQTMLHEQHNAVDFGDLEQMFLETLRPVGRQEQPSDEGAEGNGGSNSNSLMSVVPPPRLSSPVALQLRAQYTHIVVDEFQDLNEVQLECLALLAGDTCRVTCVGDPNQCIYTWRGATTNSFERWRSRFPQTKIVTLGTNYRSSEEIVSAINAVSQISQQSFRGECGRRIILIRCPHAWEQMSLLPRVVEELLRTRDRGLKYSDIAILCRTRRTVRDVVTALERDQIPVCELRPSRPNSKALIRAILSYLRLCVHPHSNLDVECVIRDAPNHFSAAAATKFIFAMQAECLQRRRELSTAKLQCEDSHATYSYYTILRELVHNGFAHVHERLRTTKPQQKFLRNFIEVTTATHDALGRMYCDIEQVVRDVAERAGFDGGSATSVQIRRRPCCGIKRRRSSAPLRRSAAIWDDVMGDAEDEVGVMEEEGDAMSISQVLVEASRTVQQQVLVEKKNLDSGQERYGKIENGENDMGDAASAVKAEAKVQNDAYTVLQRVIDEFLALLPTDDFGPLKGGSNVKMESTQVPRVTVTTVHQAKGKEWLSVIVPCCYEGEFPIDVKRAEERRVFYVAMSRAMRDLVLMTAEFGSLAPRDYDDGNGAVGGPEQPLHITPYLRPLMPFMETLSMTCQEQLKGGNIVS</sequence>
<dbReference type="SUPFAM" id="SSF52540">
    <property type="entry name" value="P-loop containing nucleoside triphosphate hydrolases"/>
    <property type="match status" value="1"/>
</dbReference>
<evidence type="ECO:0000256" key="12">
    <source>
        <dbReference type="SAM" id="MobiDB-lite"/>
    </source>
</evidence>
<dbReference type="VEuPathDB" id="TriTrypDB:TcCL_ESM03956"/>
<evidence type="ECO:0000256" key="10">
    <source>
        <dbReference type="ARBA" id="ARBA00048988"/>
    </source>
</evidence>
<name>A0A2V2VIQ1_TRYCR</name>
<dbReference type="VEuPathDB" id="TriTrypDB:TcYC6_0036460"/>
<dbReference type="Gene3D" id="1.10.10.160">
    <property type="match status" value="1"/>
</dbReference>
<evidence type="ECO:0000256" key="2">
    <source>
        <dbReference type="ARBA" id="ARBA00022741"/>
    </source>
</evidence>
<dbReference type="PANTHER" id="PTHR11070">
    <property type="entry name" value="UVRD / RECB / PCRA DNA HELICASE FAMILY MEMBER"/>
    <property type="match status" value="1"/>
</dbReference>
<dbReference type="VEuPathDB" id="TriTrypDB:ECC02_010045"/>
<evidence type="ECO:0000313" key="16">
    <source>
        <dbReference type="Proteomes" id="UP000246121"/>
    </source>
</evidence>
<dbReference type="VEuPathDB" id="TriTrypDB:TcCLB.508777.90"/>
<dbReference type="PROSITE" id="PS51217">
    <property type="entry name" value="UVRD_HELICASE_CTER"/>
    <property type="match status" value="1"/>
</dbReference>
<dbReference type="GO" id="GO:0043138">
    <property type="term" value="F:3'-5' DNA helicase activity"/>
    <property type="evidence" value="ECO:0007669"/>
    <property type="project" value="UniProtKB-EC"/>
</dbReference>
<dbReference type="VEuPathDB" id="TriTrypDB:C4B63_27g228"/>
<reference evidence="15 16" key="1">
    <citation type="journal article" date="2018" name="Microb. Genom.">
        <title>Expanding an expanded genome: long-read sequencing of Trypanosoma cruzi.</title>
        <authorList>
            <person name="Berna L."/>
            <person name="Rodriguez M."/>
            <person name="Chiribao M.L."/>
            <person name="Parodi-Talice A."/>
            <person name="Pita S."/>
            <person name="Rijo G."/>
            <person name="Alvarez-Valin F."/>
            <person name="Robello C."/>
        </authorList>
    </citation>
    <scope>NUCLEOTIDE SEQUENCE [LARGE SCALE GENOMIC DNA]</scope>
    <source>
        <strain evidence="15 16">Dm28c</strain>
    </source>
</reference>
<dbReference type="VEuPathDB" id="TriTrypDB:TcG_05853"/>
<dbReference type="GO" id="GO:0003677">
    <property type="term" value="F:DNA binding"/>
    <property type="evidence" value="ECO:0007669"/>
    <property type="project" value="UniProtKB-KW"/>
</dbReference>
<evidence type="ECO:0000256" key="5">
    <source>
        <dbReference type="ARBA" id="ARBA00022840"/>
    </source>
</evidence>
<organism evidence="15 16">
    <name type="scientific">Trypanosoma cruzi</name>
    <dbReference type="NCBI Taxonomy" id="5693"/>
    <lineage>
        <taxon>Eukaryota</taxon>
        <taxon>Discoba</taxon>
        <taxon>Euglenozoa</taxon>
        <taxon>Kinetoplastea</taxon>
        <taxon>Metakinetoplastina</taxon>
        <taxon>Trypanosomatida</taxon>
        <taxon>Trypanosomatidae</taxon>
        <taxon>Trypanosoma</taxon>
        <taxon>Schizotrypanum</taxon>
    </lineage>
</organism>
<keyword evidence="6" id="KW-0238">DNA-binding</keyword>
<dbReference type="Pfam" id="PF13361">
    <property type="entry name" value="UvrD_C"/>
    <property type="match status" value="1"/>
</dbReference>
<dbReference type="VEuPathDB" id="TriTrypDB:TcCLB.509029.120"/>
<keyword evidence="5 11" id="KW-0067">ATP-binding</keyword>
<dbReference type="VEuPathDB" id="TriTrypDB:TCDM_03820"/>
<proteinExistence type="inferred from homology"/>
<dbReference type="Gene3D" id="1.10.486.10">
    <property type="entry name" value="PCRA, domain 4"/>
    <property type="match status" value="2"/>
</dbReference>
<dbReference type="Proteomes" id="UP000246121">
    <property type="component" value="Unassembled WGS sequence"/>
</dbReference>
<evidence type="ECO:0000259" key="14">
    <source>
        <dbReference type="PROSITE" id="PS51217"/>
    </source>
</evidence>
<comment type="similarity">
    <text evidence="1">Belongs to the helicase family. UvrD subfamily.</text>
</comment>
<dbReference type="VEuPathDB" id="TriTrypDB:TcBrA4_0108890"/>
<dbReference type="GO" id="GO:0005634">
    <property type="term" value="C:nucleus"/>
    <property type="evidence" value="ECO:0007669"/>
    <property type="project" value="TreeGrafter"/>
</dbReference>
<evidence type="ECO:0000256" key="3">
    <source>
        <dbReference type="ARBA" id="ARBA00022801"/>
    </source>
</evidence>
<evidence type="ECO:0000256" key="9">
    <source>
        <dbReference type="ARBA" id="ARBA00034808"/>
    </source>
</evidence>
<dbReference type="VEuPathDB" id="TriTrypDB:BCY84_01357"/>
<dbReference type="VEuPathDB" id="TriTrypDB:TCSYLVIO_006511"/>
<gene>
    <name evidence="15" type="ORF">C4B63_27g228</name>
</gene>
<evidence type="ECO:0000256" key="8">
    <source>
        <dbReference type="ARBA" id="ARBA00034617"/>
    </source>
</evidence>
<dbReference type="Gene3D" id="3.40.50.300">
    <property type="entry name" value="P-loop containing nucleotide triphosphate hydrolases"/>
    <property type="match status" value="4"/>
</dbReference>
<dbReference type="GO" id="GO:0016787">
    <property type="term" value="F:hydrolase activity"/>
    <property type="evidence" value="ECO:0007669"/>
    <property type="project" value="UniProtKB-UniRule"/>
</dbReference>
<dbReference type="InterPro" id="IPR027417">
    <property type="entry name" value="P-loop_NTPase"/>
</dbReference>
<feature type="domain" description="UvrD-like helicase ATP-binding" evidence="13">
    <location>
        <begin position="32"/>
        <end position="341"/>
    </location>
</feature>
<comment type="catalytic activity">
    <reaction evidence="10">
        <text>ATP + H2O = ADP + phosphate + H(+)</text>
        <dbReference type="Rhea" id="RHEA:13065"/>
        <dbReference type="ChEBI" id="CHEBI:15377"/>
        <dbReference type="ChEBI" id="CHEBI:15378"/>
        <dbReference type="ChEBI" id="CHEBI:30616"/>
        <dbReference type="ChEBI" id="CHEBI:43474"/>
        <dbReference type="ChEBI" id="CHEBI:456216"/>
        <dbReference type="EC" id="5.6.2.4"/>
    </reaction>
</comment>
<dbReference type="InterPro" id="IPR013986">
    <property type="entry name" value="DExx_box_DNA_helicase_dom_sf"/>
</dbReference>
<evidence type="ECO:0000256" key="11">
    <source>
        <dbReference type="PROSITE-ProRule" id="PRU00560"/>
    </source>
</evidence>
<feature type="binding site" evidence="11">
    <location>
        <begin position="53"/>
        <end position="60"/>
    </location>
    <ligand>
        <name>ATP</name>
        <dbReference type="ChEBI" id="CHEBI:30616"/>
    </ligand>
</feature>
<dbReference type="InterPro" id="IPR000212">
    <property type="entry name" value="DNA_helicase_UvrD/REP"/>
</dbReference>
<dbReference type="GO" id="GO:0000725">
    <property type="term" value="P:recombinational repair"/>
    <property type="evidence" value="ECO:0007669"/>
    <property type="project" value="TreeGrafter"/>
</dbReference>
<evidence type="ECO:0000313" key="15">
    <source>
        <dbReference type="EMBL" id="PWU94253.1"/>
    </source>
</evidence>
<feature type="region of interest" description="Disordered" evidence="12">
    <location>
        <begin position="227"/>
        <end position="251"/>
    </location>
</feature>
<evidence type="ECO:0000256" key="6">
    <source>
        <dbReference type="ARBA" id="ARBA00023125"/>
    </source>
</evidence>
<comment type="caution">
    <text evidence="15">The sequence shown here is derived from an EMBL/GenBank/DDBJ whole genome shotgun (WGS) entry which is preliminary data.</text>
</comment>
<evidence type="ECO:0000256" key="4">
    <source>
        <dbReference type="ARBA" id="ARBA00022806"/>
    </source>
</evidence>
<dbReference type="VEuPathDB" id="TriTrypDB:TcCL_NonESM04149"/>
<dbReference type="EC" id="5.6.2.4" evidence="9"/>
<evidence type="ECO:0000256" key="1">
    <source>
        <dbReference type="ARBA" id="ARBA00009922"/>
    </source>
</evidence>
<dbReference type="EMBL" id="PRFA01000027">
    <property type="protein sequence ID" value="PWU94253.1"/>
    <property type="molecule type" value="Genomic_DNA"/>
</dbReference>
<evidence type="ECO:0000259" key="13">
    <source>
        <dbReference type="PROSITE" id="PS51198"/>
    </source>
</evidence>
<dbReference type="InterPro" id="IPR014016">
    <property type="entry name" value="UvrD-like_ATP-bd"/>
</dbReference>
<comment type="catalytic activity">
    <reaction evidence="8">
        <text>Couples ATP hydrolysis with the unwinding of duplex DNA by translocating in the 3'-5' direction.</text>
        <dbReference type="EC" id="5.6.2.4"/>
    </reaction>
</comment>